<proteinExistence type="predicted"/>
<dbReference type="InterPro" id="IPR000683">
    <property type="entry name" value="Gfo/Idh/MocA-like_OxRdtase_N"/>
</dbReference>
<dbReference type="SUPFAM" id="SSF55347">
    <property type="entry name" value="Glyceraldehyde-3-phosphate dehydrogenase-like, C-terminal domain"/>
    <property type="match status" value="1"/>
</dbReference>
<reference evidence="3" key="1">
    <citation type="journal article" date="2021" name="PeerJ">
        <title>Extensive microbial diversity within the chicken gut microbiome revealed by metagenomics and culture.</title>
        <authorList>
            <person name="Gilroy R."/>
            <person name="Ravi A."/>
            <person name="Getino M."/>
            <person name="Pursley I."/>
            <person name="Horton D.L."/>
            <person name="Alikhan N.F."/>
            <person name="Baker D."/>
            <person name="Gharbi K."/>
            <person name="Hall N."/>
            <person name="Watson M."/>
            <person name="Adriaenssens E.M."/>
            <person name="Foster-Nyarko E."/>
            <person name="Jarju S."/>
            <person name="Secka A."/>
            <person name="Antonio M."/>
            <person name="Oren A."/>
            <person name="Chaudhuri R.R."/>
            <person name="La Ragione R."/>
            <person name="Hildebrand F."/>
            <person name="Pallen M.J."/>
        </authorList>
    </citation>
    <scope>NUCLEOTIDE SEQUENCE</scope>
    <source>
        <strain evidence="3">1282</strain>
    </source>
</reference>
<evidence type="ECO:0000313" key="4">
    <source>
        <dbReference type="Proteomes" id="UP000823915"/>
    </source>
</evidence>
<dbReference type="AlphaFoldDB" id="A0A9D2C136"/>
<dbReference type="Gene3D" id="3.30.360.10">
    <property type="entry name" value="Dihydrodipicolinate Reductase, domain 2"/>
    <property type="match status" value="1"/>
</dbReference>
<feature type="domain" description="GFO/IDH/MocA-like oxidoreductase" evidence="2">
    <location>
        <begin position="131"/>
        <end position="253"/>
    </location>
</feature>
<dbReference type="Pfam" id="PF22725">
    <property type="entry name" value="GFO_IDH_MocA_C3"/>
    <property type="match status" value="1"/>
</dbReference>
<dbReference type="GO" id="GO:0000166">
    <property type="term" value="F:nucleotide binding"/>
    <property type="evidence" value="ECO:0007669"/>
    <property type="project" value="InterPro"/>
</dbReference>
<sequence length="337" mass="37017">MNTYRVGVVGCGGIAQVHGGVLRELPGVELAACADIRPERAQAFAETFGGVPYPSLEEMLEKEGLNCLHLCTPHYLHTPMAKLAAERGVHVFTEKPPVMNRAQWEEFQALEQAPVRVGVCFQNRYNQSVHLLKEVLASGEAGKVLGARAFVTWHREAPYYTESGWRGSLETEGGGVLINQSIHTLDLLVQFLGRAKGVEATMANHHLKGVIEVEDTLEAYLDFEGAHALFYATTAHCADSPVLVELVCENVTLRMEEQEVALSWKDGTKEHFSLAQPKSPATGKAYWGASHGLCIGDFYHCLETGERFLNDIPGIRDTAELLLATYQSAREGRAVTL</sequence>
<dbReference type="Gene3D" id="3.40.50.720">
    <property type="entry name" value="NAD(P)-binding Rossmann-like Domain"/>
    <property type="match status" value="1"/>
</dbReference>
<dbReference type="EMBL" id="DXDU01000068">
    <property type="protein sequence ID" value="HIY26350.1"/>
    <property type="molecule type" value="Genomic_DNA"/>
</dbReference>
<dbReference type="PANTHER" id="PTHR43249:SF1">
    <property type="entry name" value="D-GLUCOSIDE 3-DEHYDROGENASE"/>
    <property type="match status" value="1"/>
</dbReference>
<evidence type="ECO:0000259" key="1">
    <source>
        <dbReference type="Pfam" id="PF01408"/>
    </source>
</evidence>
<evidence type="ECO:0000313" key="3">
    <source>
        <dbReference type="EMBL" id="HIY26350.1"/>
    </source>
</evidence>
<dbReference type="InterPro" id="IPR036291">
    <property type="entry name" value="NAD(P)-bd_dom_sf"/>
</dbReference>
<comment type="caution">
    <text evidence="3">The sequence shown here is derived from an EMBL/GenBank/DDBJ whole genome shotgun (WGS) entry which is preliminary data.</text>
</comment>
<organism evidence="3 4">
    <name type="scientific">Candidatus Acutalibacter pullistercoris</name>
    <dbReference type="NCBI Taxonomy" id="2838418"/>
    <lineage>
        <taxon>Bacteria</taxon>
        <taxon>Bacillati</taxon>
        <taxon>Bacillota</taxon>
        <taxon>Clostridia</taxon>
        <taxon>Eubacteriales</taxon>
        <taxon>Acutalibacteraceae</taxon>
        <taxon>Acutalibacter</taxon>
    </lineage>
</organism>
<dbReference type="InterPro" id="IPR052515">
    <property type="entry name" value="Gfo/Idh/MocA_Oxidoreductase"/>
</dbReference>
<reference evidence="3" key="2">
    <citation type="submission" date="2021-04" db="EMBL/GenBank/DDBJ databases">
        <authorList>
            <person name="Gilroy R."/>
        </authorList>
    </citation>
    <scope>NUCLEOTIDE SEQUENCE</scope>
    <source>
        <strain evidence="3">1282</strain>
    </source>
</reference>
<dbReference type="InterPro" id="IPR055170">
    <property type="entry name" value="GFO_IDH_MocA-like_dom"/>
</dbReference>
<dbReference type="SUPFAM" id="SSF51735">
    <property type="entry name" value="NAD(P)-binding Rossmann-fold domains"/>
    <property type="match status" value="1"/>
</dbReference>
<name>A0A9D2C136_9FIRM</name>
<feature type="domain" description="Gfo/Idh/MocA-like oxidoreductase N-terminal" evidence="1">
    <location>
        <begin position="5"/>
        <end position="112"/>
    </location>
</feature>
<dbReference type="Pfam" id="PF01408">
    <property type="entry name" value="GFO_IDH_MocA"/>
    <property type="match status" value="1"/>
</dbReference>
<evidence type="ECO:0000259" key="2">
    <source>
        <dbReference type="Pfam" id="PF22725"/>
    </source>
</evidence>
<gene>
    <name evidence="3" type="ORF">H9838_04150</name>
</gene>
<dbReference type="Proteomes" id="UP000823915">
    <property type="component" value="Unassembled WGS sequence"/>
</dbReference>
<dbReference type="PANTHER" id="PTHR43249">
    <property type="entry name" value="UDP-N-ACETYL-2-AMINO-2-DEOXY-D-GLUCURONATE OXIDASE"/>
    <property type="match status" value="1"/>
</dbReference>
<accession>A0A9D2C136</accession>
<protein>
    <submittedName>
        <fullName evidence="3">Gfo/Idh/MocA family oxidoreductase</fullName>
    </submittedName>
</protein>